<reference evidence="1" key="2">
    <citation type="submission" date="2021-12" db="EMBL/GenBank/DDBJ databases">
        <title>Resequencing data analysis of finger millet.</title>
        <authorList>
            <person name="Hatakeyama M."/>
            <person name="Aluri S."/>
            <person name="Balachadran M.T."/>
            <person name="Sivarajan S.R."/>
            <person name="Poveda L."/>
            <person name="Shimizu-Inatsugi R."/>
            <person name="Schlapbach R."/>
            <person name="Sreeman S.M."/>
            <person name="Shimizu K.K."/>
        </authorList>
    </citation>
    <scope>NUCLEOTIDE SEQUENCE</scope>
</reference>
<accession>A0AAV5C1K6</accession>
<dbReference type="PANTHER" id="PTHR34670">
    <property type="entry name" value="EXPRESSED PROTEIN"/>
    <property type="match status" value="1"/>
</dbReference>
<dbReference type="AlphaFoldDB" id="A0AAV5C1K6"/>
<reference evidence="1" key="1">
    <citation type="journal article" date="2018" name="DNA Res.">
        <title>Multiple hybrid de novo genome assembly of finger millet, an orphan allotetraploid crop.</title>
        <authorList>
            <person name="Hatakeyama M."/>
            <person name="Aluri S."/>
            <person name="Balachadran M.T."/>
            <person name="Sivarajan S.R."/>
            <person name="Patrignani A."/>
            <person name="Gruter S."/>
            <person name="Poveda L."/>
            <person name="Shimizu-Inatsugi R."/>
            <person name="Baeten J."/>
            <person name="Francoijs K.J."/>
            <person name="Nataraja K.N."/>
            <person name="Reddy Y.A.N."/>
            <person name="Phadnis S."/>
            <person name="Ravikumar R.L."/>
            <person name="Schlapbach R."/>
            <person name="Sreeman S.M."/>
            <person name="Shimizu K.K."/>
        </authorList>
    </citation>
    <scope>NUCLEOTIDE SEQUENCE</scope>
</reference>
<sequence length="87" mass="9472">MEGIIPFIFKAIAQYKEEGQVSLDGMMISDDPSPASYVLLPAGDSDGGYQEEANRQLRRPTSAQAEAVTACTARAVPLRSSTLRRRI</sequence>
<evidence type="ECO:0000313" key="2">
    <source>
        <dbReference type="Proteomes" id="UP001054889"/>
    </source>
</evidence>
<proteinExistence type="predicted"/>
<dbReference type="Proteomes" id="UP001054889">
    <property type="component" value="Unassembled WGS sequence"/>
</dbReference>
<name>A0AAV5C1K6_ELECO</name>
<dbReference type="PANTHER" id="PTHR34670:SF2">
    <property type="entry name" value="OS01G0847100 PROTEIN"/>
    <property type="match status" value="1"/>
</dbReference>
<evidence type="ECO:0000313" key="1">
    <source>
        <dbReference type="EMBL" id="GJM92579.1"/>
    </source>
</evidence>
<dbReference type="EMBL" id="BQKI01000004">
    <property type="protein sequence ID" value="GJM92579.1"/>
    <property type="molecule type" value="Genomic_DNA"/>
</dbReference>
<organism evidence="1 2">
    <name type="scientific">Eleusine coracana subsp. coracana</name>
    <dbReference type="NCBI Taxonomy" id="191504"/>
    <lineage>
        <taxon>Eukaryota</taxon>
        <taxon>Viridiplantae</taxon>
        <taxon>Streptophyta</taxon>
        <taxon>Embryophyta</taxon>
        <taxon>Tracheophyta</taxon>
        <taxon>Spermatophyta</taxon>
        <taxon>Magnoliopsida</taxon>
        <taxon>Liliopsida</taxon>
        <taxon>Poales</taxon>
        <taxon>Poaceae</taxon>
        <taxon>PACMAD clade</taxon>
        <taxon>Chloridoideae</taxon>
        <taxon>Cynodonteae</taxon>
        <taxon>Eleusininae</taxon>
        <taxon>Eleusine</taxon>
    </lineage>
</organism>
<keyword evidence="2" id="KW-1185">Reference proteome</keyword>
<protein>
    <submittedName>
        <fullName evidence="1">Uncharacterized protein</fullName>
    </submittedName>
</protein>
<comment type="caution">
    <text evidence="1">The sequence shown here is derived from an EMBL/GenBank/DDBJ whole genome shotgun (WGS) entry which is preliminary data.</text>
</comment>
<gene>
    <name evidence="1" type="primary">ga09059</name>
    <name evidence="1" type="ORF">PR202_ga09059</name>
</gene>